<evidence type="ECO:0000259" key="12">
    <source>
        <dbReference type="PROSITE" id="PS50835"/>
    </source>
</evidence>
<protein>
    <submittedName>
        <fullName evidence="13">BTNL1 protein</fullName>
    </submittedName>
</protein>
<evidence type="ECO:0000256" key="11">
    <source>
        <dbReference type="SAM" id="Phobius"/>
    </source>
</evidence>
<feature type="transmembrane region" description="Helical" evidence="11">
    <location>
        <begin position="514"/>
        <end position="538"/>
    </location>
</feature>
<evidence type="ECO:0000256" key="5">
    <source>
        <dbReference type="ARBA" id="ARBA00022989"/>
    </source>
</evidence>
<accession>A0A8J7NPL6</accession>
<dbReference type="FunFam" id="2.60.40.10:FF:002490">
    <property type="entry name" value="Uncharacterized protein"/>
    <property type="match status" value="1"/>
</dbReference>
<proteinExistence type="predicted"/>
<dbReference type="InterPro" id="IPR013783">
    <property type="entry name" value="Ig-like_fold"/>
</dbReference>
<dbReference type="EMBL" id="JAAWVO010033806">
    <property type="protein sequence ID" value="MBN3317045.1"/>
    <property type="molecule type" value="Genomic_DNA"/>
</dbReference>
<keyword evidence="5 11" id="KW-1133">Transmembrane helix</keyword>
<dbReference type="GO" id="GO:0042130">
    <property type="term" value="P:negative regulation of T cell proliferation"/>
    <property type="evidence" value="ECO:0007669"/>
    <property type="project" value="TreeGrafter"/>
</dbReference>
<feature type="transmembrane region" description="Helical" evidence="11">
    <location>
        <begin position="550"/>
        <end position="572"/>
    </location>
</feature>
<name>A0A8J7NPL6_ATRSP</name>
<comment type="subcellular location">
    <subcellularLocation>
        <location evidence="1">Cell membrane</location>
        <topology evidence="1">Single-pass type I membrane protein</topology>
    </subcellularLocation>
</comment>
<comment type="caution">
    <text evidence="13">The sequence shown here is derived from an EMBL/GenBank/DDBJ whole genome shotgun (WGS) entry which is preliminary data.</text>
</comment>
<dbReference type="InterPro" id="IPR051713">
    <property type="entry name" value="T-cell_Activation_Regulation"/>
</dbReference>
<dbReference type="InterPro" id="IPR013151">
    <property type="entry name" value="Immunoglobulin_dom"/>
</dbReference>
<dbReference type="PANTHER" id="PTHR25466">
    <property type="entry name" value="T-LYMPHOCYTE ACTIVATION ANTIGEN"/>
    <property type="match status" value="1"/>
</dbReference>
<evidence type="ECO:0000256" key="4">
    <source>
        <dbReference type="ARBA" id="ARBA00022729"/>
    </source>
</evidence>
<dbReference type="InterPro" id="IPR007110">
    <property type="entry name" value="Ig-like_dom"/>
</dbReference>
<keyword evidence="6 11" id="KW-0472">Membrane</keyword>
<evidence type="ECO:0000256" key="9">
    <source>
        <dbReference type="ARBA" id="ARBA00023180"/>
    </source>
</evidence>
<dbReference type="InterPro" id="IPR036179">
    <property type="entry name" value="Ig-like_dom_sf"/>
</dbReference>
<feature type="transmembrane region" description="Helical" evidence="11">
    <location>
        <begin position="297"/>
        <end position="318"/>
    </location>
</feature>
<evidence type="ECO:0000256" key="3">
    <source>
        <dbReference type="ARBA" id="ARBA00022692"/>
    </source>
</evidence>
<keyword evidence="8" id="KW-0675">Receptor</keyword>
<dbReference type="GO" id="GO:0006955">
    <property type="term" value="P:immune response"/>
    <property type="evidence" value="ECO:0007669"/>
    <property type="project" value="TreeGrafter"/>
</dbReference>
<evidence type="ECO:0000256" key="10">
    <source>
        <dbReference type="ARBA" id="ARBA00023319"/>
    </source>
</evidence>
<keyword evidence="14" id="KW-1185">Reference proteome</keyword>
<gene>
    <name evidence="13" type="primary">Btnl1</name>
    <name evidence="13" type="ORF">GTO95_0015326</name>
</gene>
<keyword evidence="3 11" id="KW-0812">Transmembrane</keyword>
<evidence type="ECO:0000313" key="13">
    <source>
        <dbReference type="EMBL" id="MBN3317045.1"/>
    </source>
</evidence>
<dbReference type="PANTHER" id="PTHR25466:SF14">
    <property type="entry name" value="BUTYROPHILIN SUBFAMILY 2 MEMBER A2-LIKE-RELATED"/>
    <property type="match status" value="1"/>
</dbReference>
<evidence type="ECO:0000256" key="8">
    <source>
        <dbReference type="ARBA" id="ARBA00023170"/>
    </source>
</evidence>
<keyword evidence="10" id="KW-0393">Immunoglobulin domain</keyword>
<dbReference type="SUPFAM" id="SSF48726">
    <property type="entry name" value="Immunoglobulin"/>
    <property type="match status" value="2"/>
</dbReference>
<feature type="transmembrane region" description="Helical" evidence="11">
    <location>
        <begin position="484"/>
        <end position="502"/>
    </location>
</feature>
<dbReference type="AlphaFoldDB" id="A0A8J7NPL6"/>
<keyword evidence="4" id="KW-0732">Signal</keyword>
<feature type="transmembrane region" description="Helical" evidence="11">
    <location>
        <begin position="324"/>
        <end position="346"/>
    </location>
</feature>
<dbReference type="GO" id="GO:0007166">
    <property type="term" value="P:cell surface receptor signaling pathway"/>
    <property type="evidence" value="ECO:0007669"/>
    <property type="project" value="TreeGrafter"/>
</dbReference>
<dbReference type="Proteomes" id="UP000736164">
    <property type="component" value="Unassembled WGS sequence"/>
</dbReference>
<keyword evidence="2" id="KW-1003">Cell membrane</keyword>
<dbReference type="GO" id="GO:0031295">
    <property type="term" value="P:T cell costimulation"/>
    <property type="evidence" value="ECO:0007669"/>
    <property type="project" value="TreeGrafter"/>
</dbReference>
<evidence type="ECO:0000313" key="14">
    <source>
        <dbReference type="Proteomes" id="UP000736164"/>
    </source>
</evidence>
<reference evidence="13" key="1">
    <citation type="journal article" date="2021" name="Cell">
        <title>Tracing the genetic footprints of vertebrate landing in non-teleost ray-finned fishes.</title>
        <authorList>
            <person name="Bi X."/>
            <person name="Wang K."/>
            <person name="Yang L."/>
            <person name="Pan H."/>
            <person name="Jiang H."/>
            <person name="Wei Q."/>
            <person name="Fang M."/>
            <person name="Yu H."/>
            <person name="Zhu C."/>
            <person name="Cai Y."/>
            <person name="He Y."/>
            <person name="Gan X."/>
            <person name="Zeng H."/>
            <person name="Yu D."/>
            <person name="Zhu Y."/>
            <person name="Jiang H."/>
            <person name="Qiu Q."/>
            <person name="Yang H."/>
            <person name="Zhang Y.E."/>
            <person name="Wang W."/>
            <person name="Zhu M."/>
            <person name="He S."/>
            <person name="Zhang G."/>
        </authorList>
    </citation>
    <scope>NUCLEOTIDE SEQUENCE</scope>
    <source>
        <strain evidence="13">Allg_001</strain>
    </source>
</reference>
<evidence type="ECO:0000256" key="7">
    <source>
        <dbReference type="ARBA" id="ARBA00023157"/>
    </source>
</evidence>
<dbReference type="GO" id="GO:0071222">
    <property type="term" value="P:cellular response to lipopolysaccharide"/>
    <property type="evidence" value="ECO:0007669"/>
    <property type="project" value="TreeGrafter"/>
</dbReference>
<feature type="non-terminal residue" evidence="13">
    <location>
        <position position="1"/>
    </location>
</feature>
<evidence type="ECO:0000256" key="2">
    <source>
        <dbReference type="ARBA" id="ARBA00022475"/>
    </source>
</evidence>
<feature type="transmembrane region" description="Helical" evidence="11">
    <location>
        <begin position="263"/>
        <end position="288"/>
    </location>
</feature>
<dbReference type="GO" id="GO:0009897">
    <property type="term" value="C:external side of plasma membrane"/>
    <property type="evidence" value="ECO:0007669"/>
    <property type="project" value="TreeGrafter"/>
</dbReference>
<organism evidence="13 14">
    <name type="scientific">Atractosteus spatula</name>
    <name type="common">Alligator gar</name>
    <name type="synonym">Lepisosteus spatula</name>
    <dbReference type="NCBI Taxonomy" id="7917"/>
    <lineage>
        <taxon>Eukaryota</taxon>
        <taxon>Metazoa</taxon>
        <taxon>Chordata</taxon>
        <taxon>Craniata</taxon>
        <taxon>Vertebrata</taxon>
        <taxon>Euteleostomi</taxon>
        <taxon>Actinopterygii</taxon>
        <taxon>Neopterygii</taxon>
        <taxon>Holostei</taxon>
        <taxon>Semionotiformes</taxon>
        <taxon>Lepisosteidae</taxon>
        <taxon>Atractosteus</taxon>
    </lineage>
</organism>
<dbReference type="InterPro" id="IPR003599">
    <property type="entry name" value="Ig_sub"/>
</dbReference>
<dbReference type="SMART" id="SM00409">
    <property type="entry name" value="IG"/>
    <property type="match status" value="2"/>
</dbReference>
<feature type="domain" description="Ig-like" evidence="12">
    <location>
        <begin position="64"/>
        <end position="161"/>
    </location>
</feature>
<dbReference type="GO" id="GO:0042102">
    <property type="term" value="P:positive regulation of T cell proliferation"/>
    <property type="evidence" value="ECO:0007669"/>
    <property type="project" value="TreeGrafter"/>
</dbReference>
<dbReference type="SMART" id="SM00406">
    <property type="entry name" value="IGv"/>
    <property type="match status" value="2"/>
</dbReference>
<dbReference type="Pfam" id="PF00047">
    <property type="entry name" value="ig"/>
    <property type="match status" value="1"/>
</dbReference>
<dbReference type="PROSITE" id="PS50835">
    <property type="entry name" value="IG_LIKE"/>
    <property type="match status" value="2"/>
</dbReference>
<dbReference type="FunFam" id="2.60.40.10:FF:000142">
    <property type="entry name" value="V-set domain-containing T-cell activation inhibitor 1"/>
    <property type="match status" value="1"/>
</dbReference>
<keyword evidence="7" id="KW-1015">Disulfide bond</keyword>
<evidence type="ECO:0000256" key="6">
    <source>
        <dbReference type="ARBA" id="ARBA00023136"/>
    </source>
</evidence>
<dbReference type="Pfam" id="PF07686">
    <property type="entry name" value="V-set"/>
    <property type="match status" value="1"/>
</dbReference>
<feature type="non-terminal residue" evidence="13">
    <location>
        <position position="617"/>
    </location>
</feature>
<keyword evidence="9" id="KW-0325">Glycoprotein</keyword>
<evidence type="ECO:0000256" key="1">
    <source>
        <dbReference type="ARBA" id="ARBA00004251"/>
    </source>
</evidence>
<sequence>MSWYVVNPALQKPLDSAAVLSNLGPSGEMRTLIVLGLLAAVWRGLGTEGFSVQGPKEPLVARPGGEVLLPCSVYSTVPLQELEVEWLRTDPDTLVLLFSEGESRPESQHQSYRGRADLFPQEIPRGNFSLQLTNITAEDTGVYRCAVHTAQGSGETTVELKEQGGAELLCGHECHPVEWMRTDPDTLVLLFSKGESRPESQHQSYRDRAELFPQEIPRGNFSLRLKDVRTEDKGEYMCRVHTDSGSANTTAELEQLRFSTTHIWILLLALSALGAVLLTSVPTCLFFLKKRETSRGWLCCLVNCVTPGLLLSVAFILWGQTEGFLQESVTCATVSVLRILLVSMMAPYSHRYPAWRTFSENPCQRCPVLKTLLARFWNSRGSDDLLKCSSVFMVVAQEKTASVPEDLLHWSSPSLFLPPAEFLDSTGSEALKEVSSLGPEERRQSAPVSHCQVPVQAGRAQQLRDVRRALVRSRRSVCCCPGRLVLVALLTVFIAFSLLWLNEAPESDRARAQVGLYVLGSSVLPAVSAIALTAELILKAEKGRRTLTDLRLVVLPCQILLVVCWLVLLMYVDSLPQTALSLLIVDMSQARTRDHELSLQLYRSSLFLSAMSDTAAV</sequence>
<dbReference type="Gene3D" id="2.60.40.10">
    <property type="entry name" value="Immunoglobulins"/>
    <property type="match status" value="2"/>
</dbReference>
<feature type="domain" description="Ig-like" evidence="12">
    <location>
        <begin position="177"/>
        <end position="254"/>
    </location>
</feature>
<dbReference type="InterPro" id="IPR013106">
    <property type="entry name" value="Ig_V-set"/>
</dbReference>